<name>A0A1G5JPZ5_9FLAO</name>
<dbReference type="STRING" id="490189.SAMN02927903_02836"/>
<evidence type="ECO:0000256" key="1">
    <source>
        <dbReference type="SAM" id="Coils"/>
    </source>
</evidence>
<keyword evidence="4" id="KW-1185">Reference proteome</keyword>
<gene>
    <name evidence="3" type="ORF">SAMN02927903_02836</name>
</gene>
<feature type="transmembrane region" description="Helical" evidence="2">
    <location>
        <begin position="44"/>
        <end position="63"/>
    </location>
</feature>
<dbReference type="RefSeq" id="WP_244503467.1">
    <property type="nucleotide sequence ID" value="NZ_FMVF01000015.1"/>
</dbReference>
<reference evidence="3 4" key="1">
    <citation type="submission" date="2016-10" db="EMBL/GenBank/DDBJ databases">
        <authorList>
            <person name="de Groot N.N."/>
        </authorList>
    </citation>
    <scope>NUCLEOTIDE SEQUENCE [LARGE SCALE GENOMIC DNA]</scope>
    <source>
        <strain evidence="3 4">CGMCC 1.7031</strain>
    </source>
</reference>
<keyword evidence="2" id="KW-0812">Transmembrane</keyword>
<dbReference type="AlphaFoldDB" id="A0A1G5JPZ5"/>
<organism evidence="3 4">
    <name type="scientific">Flavobacterium caeni</name>
    <dbReference type="NCBI Taxonomy" id="490189"/>
    <lineage>
        <taxon>Bacteria</taxon>
        <taxon>Pseudomonadati</taxon>
        <taxon>Bacteroidota</taxon>
        <taxon>Flavobacteriia</taxon>
        <taxon>Flavobacteriales</taxon>
        <taxon>Flavobacteriaceae</taxon>
        <taxon>Flavobacterium</taxon>
    </lineage>
</organism>
<dbReference type="Proteomes" id="UP000199354">
    <property type="component" value="Unassembled WGS sequence"/>
</dbReference>
<accession>A0A1G5JPZ5</accession>
<keyword evidence="2" id="KW-1133">Transmembrane helix</keyword>
<keyword evidence="2" id="KW-0472">Membrane</keyword>
<dbReference type="EMBL" id="FMVF01000015">
    <property type="protein sequence ID" value="SCY90453.1"/>
    <property type="molecule type" value="Genomic_DNA"/>
</dbReference>
<keyword evidence="1" id="KW-0175">Coiled coil</keyword>
<feature type="coiled-coil region" evidence="1">
    <location>
        <begin position="113"/>
        <end position="168"/>
    </location>
</feature>
<sequence length="180" mass="21228">MNNDPMEDLFEKFEGQWDIHEPDENHYDRFLAKQARKRSRSRRWYGLSIAASVLLLVGFFTFFNDNLRIGSEKSELQFASKQTRETDSIFTAMIKIELEKVKEKKSPLNEKIVADALVQMEKLDKDYEKIKQELIKNGESKQIIHAMIRNLKIRIAFLEDVLLHIENNEKLNDTTHENTI</sequence>
<protein>
    <recommendedName>
        <fullName evidence="5">Anti-sigma factor</fullName>
    </recommendedName>
</protein>
<proteinExistence type="predicted"/>
<evidence type="ECO:0008006" key="5">
    <source>
        <dbReference type="Google" id="ProtNLM"/>
    </source>
</evidence>
<evidence type="ECO:0000313" key="3">
    <source>
        <dbReference type="EMBL" id="SCY90453.1"/>
    </source>
</evidence>
<evidence type="ECO:0000313" key="4">
    <source>
        <dbReference type="Proteomes" id="UP000199354"/>
    </source>
</evidence>
<evidence type="ECO:0000256" key="2">
    <source>
        <dbReference type="SAM" id="Phobius"/>
    </source>
</evidence>